<sequence length="320" mass="36503">MSHYSLIDIPFNLRHVCWFCGEPSFDLLSFPKATHQIRQITHQGIELPACKECLSLPAAGVSESIWSFRDKIKHDLMNKYAKHLGIGLQWTEAELAESEFDGAILEGFGKSAWPMYEIAKARVEYTGWDLTIDNEALDGYDESSGYEFDGIRYLSIQTCIEHHVKALSLDLVLLETLVEIVGSDRFGYALKIAKFNREISSRDRNTIINEILTQEQDKLDIQELEQLKQTTHTLPLVPVSIDGSIAQPEAIEWAIKNNCVSLALLIEQEDEFFDEFEHLGGPMAFALFDGLQLYLNARANTQWIQDNDPNAELWNEYVNR</sequence>
<dbReference type="RefSeq" id="WP_065611149.1">
    <property type="nucleotide sequence ID" value="NZ_CAWMPN010000009.1"/>
</dbReference>
<dbReference type="AlphaFoldDB" id="A0A1B9NZD5"/>
<evidence type="ECO:0000313" key="2">
    <source>
        <dbReference type="Proteomes" id="UP000093523"/>
    </source>
</evidence>
<dbReference type="Proteomes" id="UP000093523">
    <property type="component" value="Unassembled WGS sequence"/>
</dbReference>
<name>A0A1B9NZD5_ALILO</name>
<comment type="caution">
    <text evidence="1">The sequence shown here is derived from an EMBL/GenBank/DDBJ whole genome shotgun (WGS) entry which is preliminary data.</text>
</comment>
<dbReference type="OrthoDB" id="5888461at2"/>
<organism evidence="1 2">
    <name type="scientific">Aliivibrio logei</name>
    <name type="common">Vibrio logei</name>
    <dbReference type="NCBI Taxonomy" id="688"/>
    <lineage>
        <taxon>Bacteria</taxon>
        <taxon>Pseudomonadati</taxon>
        <taxon>Pseudomonadota</taxon>
        <taxon>Gammaproteobacteria</taxon>
        <taxon>Vibrionales</taxon>
        <taxon>Vibrionaceae</taxon>
        <taxon>Aliivibrio</taxon>
    </lineage>
</organism>
<gene>
    <name evidence="1" type="ORF">A6E04_12220</name>
</gene>
<protein>
    <submittedName>
        <fullName evidence="1">Uncharacterized protein</fullName>
    </submittedName>
</protein>
<reference evidence="1 2" key="1">
    <citation type="submission" date="2016-06" db="EMBL/GenBank/DDBJ databases">
        <authorList>
            <person name="Kjaerup R.B."/>
            <person name="Dalgaard T.S."/>
            <person name="Juul-Madsen H.R."/>
        </authorList>
    </citation>
    <scope>NUCLEOTIDE SEQUENCE [LARGE SCALE GENOMIC DNA]</scope>
    <source>
        <strain evidence="1 2">1S159</strain>
    </source>
</reference>
<proteinExistence type="predicted"/>
<evidence type="ECO:0000313" key="1">
    <source>
        <dbReference type="EMBL" id="OCH21302.1"/>
    </source>
</evidence>
<dbReference type="STRING" id="688.A6E04_12220"/>
<dbReference type="EMBL" id="MAJU01000009">
    <property type="protein sequence ID" value="OCH21302.1"/>
    <property type="molecule type" value="Genomic_DNA"/>
</dbReference>
<accession>A0A1B9NZD5</accession>